<dbReference type="InterPro" id="IPR004046">
    <property type="entry name" value="GST_C"/>
</dbReference>
<dbReference type="SUPFAM" id="SSF47616">
    <property type="entry name" value="GST C-terminal domain-like"/>
    <property type="match status" value="1"/>
</dbReference>
<dbReference type="InterPro" id="IPR036249">
    <property type="entry name" value="Thioredoxin-like_sf"/>
</dbReference>
<evidence type="ECO:0000259" key="1">
    <source>
        <dbReference type="PROSITE" id="PS50404"/>
    </source>
</evidence>
<gene>
    <name evidence="3" type="ORF">ACFPPB_02945</name>
</gene>
<dbReference type="PANTHER" id="PTHR44051">
    <property type="entry name" value="GLUTATHIONE S-TRANSFERASE-RELATED"/>
    <property type="match status" value="1"/>
</dbReference>
<dbReference type="InterPro" id="IPR036282">
    <property type="entry name" value="Glutathione-S-Trfase_C_sf"/>
</dbReference>
<dbReference type="CDD" id="cd03046">
    <property type="entry name" value="GST_N_GTT1_like"/>
    <property type="match status" value="1"/>
</dbReference>
<dbReference type="CDD" id="cd03207">
    <property type="entry name" value="GST_C_8"/>
    <property type="match status" value="1"/>
</dbReference>
<dbReference type="EMBL" id="JBHSNG010000002">
    <property type="protein sequence ID" value="MFC5580078.1"/>
    <property type="molecule type" value="Genomic_DNA"/>
</dbReference>
<dbReference type="Proteomes" id="UP001596111">
    <property type="component" value="Unassembled WGS sequence"/>
</dbReference>
<comment type="caution">
    <text evidence="3">The sequence shown here is derived from an EMBL/GenBank/DDBJ whole genome shotgun (WGS) entry which is preliminary data.</text>
</comment>
<organism evidence="3 4">
    <name type="scientific">Rhodanobacter terrae</name>
    <dbReference type="NCBI Taxonomy" id="418647"/>
    <lineage>
        <taxon>Bacteria</taxon>
        <taxon>Pseudomonadati</taxon>
        <taxon>Pseudomonadota</taxon>
        <taxon>Gammaproteobacteria</taxon>
        <taxon>Lysobacterales</taxon>
        <taxon>Rhodanobacteraceae</taxon>
        <taxon>Rhodanobacter</taxon>
    </lineage>
</organism>
<dbReference type="PROSITE" id="PS50404">
    <property type="entry name" value="GST_NTER"/>
    <property type="match status" value="1"/>
</dbReference>
<dbReference type="Gene3D" id="1.20.1050.10">
    <property type="match status" value="1"/>
</dbReference>
<evidence type="ECO:0000313" key="3">
    <source>
        <dbReference type="EMBL" id="MFC5580078.1"/>
    </source>
</evidence>
<dbReference type="PANTHER" id="PTHR44051:SF8">
    <property type="entry name" value="GLUTATHIONE S-TRANSFERASE GSTA"/>
    <property type="match status" value="1"/>
</dbReference>
<dbReference type="Pfam" id="PF13417">
    <property type="entry name" value="GST_N_3"/>
    <property type="match status" value="1"/>
</dbReference>
<dbReference type="InterPro" id="IPR040079">
    <property type="entry name" value="Glutathione_S-Trfase"/>
</dbReference>
<keyword evidence="4" id="KW-1185">Reference proteome</keyword>
<reference evidence="4" key="1">
    <citation type="journal article" date="2019" name="Int. J. Syst. Evol. Microbiol.">
        <title>The Global Catalogue of Microorganisms (GCM) 10K type strain sequencing project: providing services to taxonomists for standard genome sequencing and annotation.</title>
        <authorList>
            <consortium name="The Broad Institute Genomics Platform"/>
            <consortium name="The Broad Institute Genome Sequencing Center for Infectious Disease"/>
            <person name="Wu L."/>
            <person name="Ma J."/>
        </authorList>
    </citation>
    <scope>NUCLEOTIDE SEQUENCE [LARGE SCALE GENOMIC DNA]</scope>
    <source>
        <strain evidence="4">CGMCC 1.13587</strain>
    </source>
</reference>
<name>A0ABW0SU05_9GAMM</name>
<dbReference type="Pfam" id="PF00043">
    <property type="entry name" value="GST_C"/>
    <property type="match status" value="1"/>
</dbReference>
<dbReference type="RefSeq" id="WP_377324241.1">
    <property type="nucleotide sequence ID" value="NZ_JBHSNG010000002.1"/>
</dbReference>
<dbReference type="Gene3D" id="3.40.30.10">
    <property type="entry name" value="Glutaredoxin"/>
    <property type="match status" value="1"/>
</dbReference>
<proteinExistence type="predicted"/>
<dbReference type="InterPro" id="IPR004045">
    <property type="entry name" value="Glutathione_S-Trfase_N"/>
</dbReference>
<accession>A0ABW0SU05</accession>
<protein>
    <submittedName>
        <fullName evidence="3">Glutathione S-transferase family protein</fullName>
    </submittedName>
</protein>
<evidence type="ECO:0000259" key="2">
    <source>
        <dbReference type="PROSITE" id="PS50405"/>
    </source>
</evidence>
<feature type="domain" description="GST C-terminal" evidence="2">
    <location>
        <begin position="166"/>
        <end position="292"/>
    </location>
</feature>
<dbReference type="InterPro" id="IPR010987">
    <property type="entry name" value="Glutathione-S-Trfase_C-like"/>
</dbReference>
<dbReference type="SUPFAM" id="SSF52833">
    <property type="entry name" value="Thioredoxin-like"/>
    <property type="match status" value="1"/>
</dbReference>
<sequence length="294" mass="32620">MDALIAIASNPLQRTEEIVSPRTRRGCDQRVPLREPNSIAPHLSLPPGDGPAATFLTITNQRAGTTGIDRVTVRRSEMEKIAVWGFSWVPPFAQGLVRDLRVRWALEEAGLAYESRWIDTEERSSEAYRRKHPFGMVPVVESGDDTLIESGAIVHAIAERCEALMPAGRRAETLTWMFTALNTVEPPLWNLFVLDQLHAGEAWAKLRRAGAVEEAMARLTALSECLDGRDYLLGRFSAADVLMTTVLRFIRHTDLVAGFPTLDAYVKRCEARPAFQAALRGQIADYARNAPIAA</sequence>
<evidence type="ECO:0000313" key="4">
    <source>
        <dbReference type="Proteomes" id="UP001596111"/>
    </source>
</evidence>
<dbReference type="SFLD" id="SFLDG00358">
    <property type="entry name" value="Main_(cytGST)"/>
    <property type="match status" value="1"/>
</dbReference>
<dbReference type="PROSITE" id="PS50405">
    <property type="entry name" value="GST_CTER"/>
    <property type="match status" value="1"/>
</dbReference>
<dbReference type="SFLD" id="SFLDS00019">
    <property type="entry name" value="Glutathione_Transferase_(cytos"/>
    <property type="match status" value="1"/>
</dbReference>
<feature type="domain" description="GST N-terminal" evidence="1">
    <location>
        <begin position="86"/>
        <end position="165"/>
    </location>
</feature>